<dbReference type="GO" id="GO:0005634">
    <property type="term" value="C:nucleus"/>
    <property type="evidence" value="ECO:0007669"/>
    <property type="project" value="TreeGrafter"/>
</dbReference>
<gene>
    <name evidence="2" type="ORF">EZS28_027797</name>
</gene>
<evidence type="ECO:0000313" key="3">
    <source>
        <dbReference type="Proteomes" id="UP000324800"/>
    </source>
</evidence>
<dbReference type="GO" id="GO:0042276">
    <property type="term" value="P:error-prone translesion synthesis"/>
    <property type="evidence" value="ECO:0007669"/>
    <property type="project" value="TreeGrafter"/>
</dbReference>
<evidence type="ECO:0000259" key="1">
    <source>
        <dbReference type="PROSITE" id="PS50172"/>
    </source>
</evidence>
<dbReference type="GO" id="GO:0017125">
    <property type="term" value="F:deoxycytidyl transferase activity"/>
    <property type="evidence" value="ECO:0007669"/>
    <property type="project" value="TreeGrafter"/>
</dbReference>
<accession>A0A5J4V136</accession>
<dbReference type="InterPro" id="IPR001357">
    <property type="entry name" value="BRCT_dom"/>
</dbReference>
<dbReference type="EMBL" id="SNRW01010362">
    <property type="protein sequence ID" value="KAA6376676.1"/>
    <property type="molecule type" value="Genomic_DNA"/>
</dbReference>
<organism evidence="2 3">
    <name type="scientific">Streblomastix strix</name>
    <dbReference type="NCBI Taxonomy" id="222440"/>
    <lineage>
        <taxon>Eukaryota</taxon>
        <taxon>Metamonada</taxon>
        <taxon>Preaxostyla</taxon>
        <taxon>Oxymonadida</taxon>
        <taxon>Streblomastigidae</taxon>
        <taxon>Streblomastix</taxon>
    </lineage>
</organism>
<dbReference type="AlphaFoldDB" id="A0A5J4V136"/>
<reference evidence="2 3" key="1">
    <citation type="submission" date="2019-03" db="EMBL/GenBank/DDBJ databases">
        <title>Single cell metagenomics reveals metabolic interactions within the superorganism composed of flagellate Streblomastix strix and complex community of Bacteroidetes bacteria on its surface.</title>
        <authorList>
            <person name="Treitli S.C."/>
            <person name="Kolisko M."/>
            <person name="Husnik F."/>
            <person name="Keeling P."/>
            <person name="Hampl V."/>
        </authorList>
    </citation>
    <scope>NUCLEOTIDE SEQUENCE [LARGE SCALE GENOMIC DNA]</scope>
    <source>
        <strain evidence="2">ST1C</strain>
    </source>
</reference>
<dbReference type="PANTHER" id="PTHR45990:SF1">
    <property type="entry name" value="DNA REPAIR PROTEIN REV1"/>
    <property type="match status" value="1"/>
</dbReference>
<dbReference type="SMART" id="SM00292">
    <property type="entry name" value="BRCT"/>
    <property type="match status" value="1"/>
</dbReference>
<dbReference type="SUPFAM" id="SSF52113">
    <property type="entry name" value="BRCT domain"/>
    <property type="match status" value="1"/>
</dbReference>
<comment type="caution">
    <text evidence="2">The sequence shown here is derived from an EMBL/GenBank/DDBJ whole genome shotgun (WGS) entry which is preliminary data.</text>
</comment>
<feature type="domain" description="BRCT" evidence="1">
    <location>
        <begin position="36"/>
        <end position="126"/>
    </location>
</feature>
<protein>
    <recommendedName>
        <fullName evidence="1">BRCT domain-containing protein</fullName>
    </recommendedName>
</protein>
<dbReference type="GO" id="GO:0003887">
    <property type="term" value="F:DNA-directed DNA polymerase activity"/>
    <property type="evidence" value="ECO:0007669"/>
    <property type="project" value="TreeGrafter"/>
</dbReference>
<name>A0A5J4V136_9EUKA</name>
<sequence>MAATFQVSGRKIETPPSDNKYMEMFMNKLRTQGPKKKYNLFSNMTAYISSGTVQLSAYHLAKIFMLYGGQHRRFMQRGQVTHWFTTRLAYCKEKSMQKSSIVVLKPEYIIDCCEANKLLPYDEYLILKKEETSGIQKFFTKGKKMPAPPSKTLPRICFCPIHRKKTPFKLRYRLMTDL</sequence>
<dbReference type="InterPro" id="IPR036420">
    <property type="entry name" value="BRCT_dom_sf"/>
</dbReference>
<dbReference type="Proteomes" id="UP000324800">
    <property type="component" value="Unassembled WGS sequence"/>
</dbReference>
<dbReference type="Pfam" id="PF16589">
    <property type="entry name" value="BRCT_2"/>
    <property type="match status" value="1"/>
</dbReference>
<dbReference type="GO" id="GO:0070987">
    <property type="term" value="P:error-free translesion synthesis"/>
    <property type="evidence" value="ECO:0007669"/>
    <property type="project" value="TreeGrafter"/>
</dbReference>
<proteinExistence type="predicted"/>
<evidence type="ECO:0000313" key="2">
    <source>
        <dbReference type="EMBL" id="KAA6376676.1"/>
    </source>
</evidence>
<dbReference type="Gene3D" id="3.40.50.10190">
    <property type="entry name" value="BRCT domain"/>
    <property type="match status" value="1"/>
</dbReference>
<dbReference type="OrthoDB" id="427711at2759"/>
<dbReference type="PANTHER" id="PTHR45990">
    <property type="entry name" value="DNA REPAIR PROTEIN REV1"/>
    <property type="match status" value="1"/>
</dbReference>
<dbReference type="PROSITE" id="PS50172">
    <property type="entry name" value="BRCT"/>
    <property type="match status" value="1"/>
</dbReference>